<dbReference type="Gene3D" id="3.40.50.300">
    <property type="entry name" value="P-loop containing nucleotide triphosphate hydrolases"/>
    <property type="match status" value="1"/>
</dbReference>
<keyword evidence="1 3" id="KW-0547">Nucleotide-binding</keyword>
<dbReference type="Proteomes" id="UP001431693">
    <property type="component" value="Unassembled WGS sequence"/>
</dbReference>
<dbReference type="SMART" id="SM00382">
    <property type="entry name" value="AAA"/>
    <property type="match status" value="1"/>
</dbReference>
<keyword evidence="6" id="KW-1185">Reference proteome</keyword>
<dbReference type="PANTHER" id="PTHR22683:SF41">
    <property type="entry name" value="DNA TRANSLOCASE FTSK"/>
    <property type="match status" value="1"/>
</dbReference>
<keyword evidence="2 3" id="KW-0067">ATP-binding</keyword>
<sequence length="269" mass="30025">MSALEASITVATSPLGHPLKVSLANGLLLIMQGASGCGKSAVLRNIIEDLCRVMGPLVQFVVVDPKQVSFLGFDARVHVFGNSGDWLRLTDSLLNEMRRRYAYMAKNRVRELEPTEERPFVVLVCDELSAVTADQTMLKKERDRLVSNLVQYSNQCRQASMGFMLSGQVISSETIPTVVRSNASTRIAMAVRGESLVNMISSDRPDECPCDLLTLPGEMYLLVPDGSNRWRRGRADWRDPQEQEARMARMAGDKRLPAFLDWESPEFKG</sequence>
<gene>
    <name evidence="5" type="ORF">QJ043_06965</name>
</gene>
<protein>
    <submittedName>
        <fullName evidence="5">FtsK/SpoIIIE domain-containing protein</fullName>
    </submittedName>
</protein>
<dbReference type="InterPro" id="IPR050206">
    <property type="entry name" value="FtsK/SpoIIIE/SftA"/>
</dbReference>
<dbReference type="SUPFAM" id="SSF52540">
    <property type="entry name" value="P-loop containing nucleoside triphosphate hydrolases"/>
    <property type="match status" value="1"/>
</dbReference>
<proteinExistence type="predicted"/>
<dbReference type="InterPro" id="IPR027417">
    <property type="entry name" value="P-loop_NTPase"/>
</dbReference>
<evidence type="ECO:0000256" key="2">
    <source>
        <dbReference type="ARBA" id="ARBA00022840"/>
    </source>
</evidence>
<dbReference type="InterPro" id="IPR003593">
    <property type="entry name" value="AAA+_ATPase"/>
</dbReference>
<evidence type="ECO:0000259" key="4">
    <source>
        <dbReference type="PROSITE" id="PS50901"/>
    </source>
</evidence>
<accession>A0ABT6ZL84</accession>
<feature type="binding site" evidence="3">
    <location>
        <begin position="33"/>
        <end position="40"/>
    </location>
    <ligand>
        <name>ATP</name>
        <dbReference type="ChEBI" id="CHEBI:30616"/>
    </ligand>
</feature>
<dbReference type="PANTHER" id="PTHR22683">
    <property type="entry name" value="SPORULATION PROTEIN RELATED"/>
    <property type="match status" value="1"/>
</dbReference>
<evidence type="ECO:0000256" key="1">
    <source>
        <dbReference type="ARBA" id="ARBA00022741"/>
    </source>
</evidence>
<evidence type="ECO:0000313" key="6">
    <source>
        <dbReference type="Proteomes" id="UP001431693"/>
    </source>
</evidence>
<evidence type="ECO:0000313" key="5">
    <source>
        <dbReference type="EMBL" id="MDJ1129814.1"/>
    </source>
</evidence>
<dbReference type="PROSITE" id="PS50901">
    <property type="entry name" value="FTSK"/>
    <property type="match status" value="1"/>
</dbReference>
<comment type="caution">
    <text evidence="5">The sequence shown here is derived from an EMBL/GenBank/DDBJ whole genome shotgun (WGS) entry which is preliminary data.</text>
</comment>
<dbReference type="EMBL" id="JASJEX010000003">
    <property type="protein sequence ID" value="MDJ1129814.1"/>
    <property type="molecule type" value="Genomic_DNA"/>
</dbReference>
<name>A0ABT6ZL84_9ACTN</name>
<dbReference type="InterPro" id="IPR002543">
    <property type="entry name" value="FtsK_dom"/>
</dbReference>
<evidence type="ECO:0000256" key="3">
    <source>
        <dbReference type="PROSITE-ProRule" id="PRU00289"/>
    </source>
</evidence>
<dbReference type="Pfam" id="PF01580">
    <property type="entry name" value="FtsK_SpoIIIE"/>
    <property type="match status" value="1"/>
</dbReference>
<organism evidence="5 6">
    <name type="scientific">Kribbibacterium absianum</name>
    <dbReference type="NCBI Taxonomy" id="3044210"/>
    <lineage>
        <taxon>Bacteria</taxon>
        <taxon>Bacillati</taxon>
        <taxon>Actinomycetota</taxon>
        <taxon>Coriobacteriia</taxon>
        <taxon>Coriobacteriales</taxon>
        <taxon>Kribbibacteriaceae</taxon>
        <taxon>Kribbibacterium</taxon>
    </lineage>
</organism>
<dbReference type="RefSeq" id="WP_283712935.1">
    <property type="nucleotide sequence ID" value="NZ_JASJEW010000002.1"/>
</dbReference>
<feature type="domain" description="FtsK" evidence="4">
    <location>
        <begin position="16"/>
        <end position="198"/>
    </location>
</feature>
<reference evidence="5" key="1">
    <citation type="submission" date="2023-05" db="EMBL/GenBank/DDBJ databases">
        <title>[olsenella] sp. nov., isolated from a pig farm feces dump.</title>
        <authorList>
            <person name="Chang Y.-H."/>
        </authorList>
    </citation>
    <scope>NUCLEOTIDE SEQUENCE</scope>
    <source>
        <strain evidence="5">YH-ols2217</strain>
    </source>
</reference>